<organism evidence="2">
    <name type="scientific">Arcella intermedia</name>
    <dbReference type="NCBI Taxonomy" id="1963864"/>
    <lineage>
        <taxon>Eukaryota</taxon>
        <taxon>Amoebozoa</taxon>
        <taxon>Tubulinea</taxon>
        <taxon>Elardia</taxon>
        <taxon>Arcellinida</taxon>
        <taxon>Sphaerothecina</taxon>
        <taxon>Arcellidae</taxon>
        <taxon>Arcella</taxon>
    </lineage>
</organism>
<reference evidence="2" key="1">
    <citation type="journal article" date="2020" name="J. Eukaryot. Microbiol.">
        <title>De novo Sequencing, Assembly and Annotation of the Transcriptome for the Free-Living Testate Amoeba Arcella intermedia.</title>
        <authorList>
            <person name="Ribeiro G.M."/>
            <person name="Porfirio-Sousa A.L."/>
            <person name="Maurer-Alcala X.X."/>
            <person name="Katz L.A."/>
            <person name="Lahr D.J.G."/>
        </authorList>
    </citation>
    <scope>NUCLEOTIDE SEQUENCE</scope>
</reference>
<dbReference type="PROSITE" id="PS51421">
    <property type="entry name" value="RAS"/>
    <property type="match status" value="1"/>
</dbReference>
<dbReference type="PROSITE" id="PS51419">
    <property type="entry name" value="RAB"/>
    <property type="match status" value="1"/>
</dbReference>
<dbReference type="Gene3D" id="3.40.50.300">
    <property type="entry name" value="P-loop containing nucleotide triphosphate hydrolases"/>
    <property type="match status" value="1"/>
</dbReference>
<accession>A0A6B2LKE7</accession>
<dbReference type="SMART" id="SM00174">
    <property type="entry name" value="RHO"/>
    <property type="match status" value="1"/>
</dbReference>
<protein>
    <submittedName>
        <fullName evidence="2">Uncharacterized protein</fullName>
    </submittedName>
</protein>
<dbReference type="PROSITE" id="PS51420">
    <property type="entry name" value="RHO"/>
    <property type="match status" value="1"/>
</dbReference>
<name>A0A6B2LKE7_9EUKA</name>
<dbReference type="SUPFAM" id="SSF52540">
    <property type="entry name" value="P-loop containing nucleoside triphosphate hydrolases"/>
    <property type="match status" value="1"/>
</dbReference>
<sequence>MIGSSDVGKTCLINRYIDGTFSQTVSTVGSAYFVKKEVIGDRVVTLGVWDTAGSERFASMSNIYYRNSAACLICWDLTNTASFQRLRSWVDEVLENVPDCKICLVGNKVDLISEDNPRAVPTEEVNALASSINAFGVFETSAKTGQNVNQVFHQIAEKWLEDLSAPSNSSDPSILLSGNPTNLSSCYC</sequence>
<dbReference type="NCBIfam" id="TIGR00231">
    <property type="entry name" value="small_GTP"/>
    <property type="match status" value="1"/>
</dbReference>
<proteinExistence type="predicted"/>
<dbReference type="GO" id="GO:0005525">
    <property type="term" value="F:GTP binding"/>
    <property type="evidence" value="ECO:0007669"/>
    <property type="project" value="InterPro"/>
</dbReference>
<dbReference type="AlphaFoldDB" id="A0A6B2LKE7"/>
<dbReference type="PRINTS" id="PR00449">
    <property type="entry name" value="RASTRNSFRMNG"/>
</dbReference>
<evidence type="ECO:0000313" key="2">
    <source>
        <dbReference type="EMBL" id="NDV37178.1"/>
    </source>
</evidence>
<dbReference type="PANTHER" id="PTHR47978">
    <property type="match status" value="1"/>
</dbReference>
<dbReference type="EMBL" id="GIBP01008209">
    <property type="protein sequence ID" value="NDV37178.1"/>
    <property type="molecule type" value="Transcribed_RNA"/>
</dbReference>
<dbReference type="InterPro" id="IPR005225">
    <property type="entry name" value="Small_GTP-bd"/>
</dbReference>
<dbReference type="InterPro" id="IPR001806">
    <property type="entry name" value="Small_GTPase"/>
</dbReference>
<dbReference type="CDD" id="cd00154">
    <property type="entry name" value="Rab"/>
    <property type="match status" value="1"/>
</dbReference>
<keyword evidence="1" id="KW-0547">Nucleotide-binding</keyword>
<dbReference type="FunFam" id="3.40.50.300:FF:001204">
    <property type="entry name" value="Small GTP-binding protein, putative"/>
    <property type="match status" value="1"/>
</dbReference>
<dbReference type="InterPro" id="IPR027417">
    <property type="entry name" value="P-loop_NTPase"/>
</dbReference>
<dbReference type="Pfam" id="PF00071">
    <property type="entry name" value="Ras"/>
    <property type="match status" value="1"/>
</dbReference>
<dbReference type="GO" id="GO:0003924">
    <property type="term" value="F:GTPase activity"/>
    <property type="evidence" value="ECO:0007669"/>
    <property type="project" value="InterPro"/>
</dbReference>
<evidence type="ECO:0000256" key="1">
    <source>
        <dbReference type="ARBA" id="ARBA00022741"/>
    </source>
</evidence>
<dbReference type="SMART" id="SM00175">
    <property type="entry name" value="RAB"/>
    <property type="match status" value="1"/>
</dbReference>
<dbReference type="SMART" id="SM00173">
    <property type="entry name" value="RAS"/>
    <property type="match status" value="1"/>
</dbReference>